<name>A0ABX8UAA6_9ACTN</name>
<keyword evidence="3" id="KW-1185">Reference proteome</keyword>
<organism evidence="2 3">
    <name type="scientific">Nonomuraea coxensis DSM 45129</name>
    <dbReference type="NCBI Taxonomy" id="1122611"/>
    <lineage>
        <taxon>Bacteria</taxon>
        <taxon>Bacillati</taxon>
        <taxon>Actinomycetota</taxon>
        <taxon>Actinomycetes</taxon>
        <taxon>Streptosporangiales</taxon>
        <taxon>Streptosporangiaceae</taxon>
        <taxon>Nonomuraea</taxon>
    </lineage>
</organism>
<sequence length="404" mass="44139">MYDEATIGTRLRALRKWRRMTLVELAGQAGMSKSHLSSIERGLAALDRRSYIAGLAQALKVSETDIVGGPHLTRDPLQSTPHAYISPLRDALESNGVYRSPVVDRARPLPDLTQLMAGAIERSRRRYDYIEVGQLLPGLIDDLHFHVATGDEQAQRLALETLVEAYMCAAGMARTLAHPDLGHIAAMRADEVAIRLGDPVTRGKVAFSLIRPSASNWSRVKTLAERAVDELEPHARDSEALQVLGMLTLNAAPACAATYNGRAAEDWLCAAEELAARLPDDMAANWQAFCATNVAAWRVAVAVEYGESGQAVARKAAAVEDAKLVVHPARRAGFYAEVGRGLARDHKMRDEAIVWLRQAETIAPQRFRNDAKVRETVAVMAEQARVNAVGREIRGLAARLGIPH</sequence>
<dbReference type="SUPFAM" id="SSF47413">
    <property type="entry name" value="lambda repressor-like DNA-binding domains"/>
    <property type="match status" value="1"/>
</dbReference>
<dbReference type="InterPro" id="IPR010982">
    <property type="entry name" value="Lambda_DNA-bd_dom_sf"/>
</dbReference>
<evidence type="ECO:0000259" key="1">
    <source>
        <dbReference type="PROSITE" id="PS50943"/>
    </source>
</evidence>
<reference evidence="2 3" key="1">
    <citation type="journal article" date="2021" name="ACS Chem. Biol.">
        <title>Genomic-Led Discovery of a Novel Glycopeptide Antibiotic by Nonomuraea coxensis DSM 45129.</title>
        <authorList>
            <person name="Yushchuk O."/>
            <person name="Vior N.M."/>
            <person name="Andreo-Vidal A."/>
            <person name="Berini F."/>
            <person name="Ruckert C."/>
            <person name="Busche T."/>
            <person name="Binda E."/>
            <person name="Kalinowski J."/>
            <person name="Truman A.W."/>
            <person name="Marinelli F."/>
        </authorList>
    </citation>
    <scope>NUCLEOTIDE SEQUENCE [LARGE SCALE GENOMIC DNA]</scope>
    <source>
        <strain evidence="2 3">DSM 45129</strain>
    </source>
</reference>
<feature type="domain" description="HTH cro/C1-type" evidence="1">
    <location>
        <begin position="11"/>
        <end position="66"/>
    </location>
</feature>
<protein>
    <submittedName>
        <fullName evidence="2">Helix-turn-helix domain protein</fullName>
    </submittedName>
</protein>
<evidence type="ECO:0000313" key="3">
    <source>
        <dbReference type="Proteomes" id="UP000824681"/>
    </source>
</evidence>
<evidence type="ECO:0000313" key="2">
    <source>
        <dbReference type="EMBL" id="QYC44688.1"/>
    </source>
</evidence>
<dbReference type="SMART" id="SM00530">
    <property type="entry name" value="HTH_XRE"/>
    <property type="match status" value="1"/>
</dbReference>
<dbReference type="CDD" id="cd00093">
    <property type="entry name" value="HTH_XRE"/>
    <property type="match status" value="1"/>
</dbReference>
<accession>A0ABX8UAA6</accession>
<dbReference type="Gene3D" id="1.10.260.40">
    <property type="entry name" value="lambda repressor-like DNA-binding domains"/>
    <property type="match status" value="1"/>
</dbReference>
<dbReference type="InterPro" id="IPR001387">
    <property type="entry name" value="Cro/C1-type_HTH"/>
</dbReference>
<dbReference type="Pfam" id="PF13560">
    <property type="entry name" value="HTH_31"/>
    <property type="match status" value="1"/>
</dbReference>
<gene>
    <name evidence="2" type="ORF">Nocox_35645</name>
</gene>
<dbReference type="EMBL" id="CP068985">
    <property type="protein sequence ID" value="QYC44688.1"/>
    <property type="molecule type" value="Genomic_DNA"/>
</dbReference>
<dbReference type="RefSeq" id="WP_020544098.1">
    <property type="nucleotide sequence ID" value="NZ_CP068985.1"/>
</dbReference>
<dbReference type="Proteomes" id="UP000824681">
    <property type="component" value="Chromosome"/>
</dbReference>
<proteinExistence type="predicted"/>
<dbReference type="PROSITE" id="PS50943">
    <property type="entry name" value="HTH_CROC1"/>
    <property type="match status" value="1"/>
</dbReference>